<dbReference type="InterPro" id="IPR036291">
    <property type="entry name" value="NAD(P)-bd_dom_sf"/>
</dbReference>
<protein>
    <submittedName>
        <fullName evidence="1">NAD(P)-dependent dehydrogenase (Short-subunit alcohol dehydrogenase family)</fullName>
    </submittedName>
</protein>
<keyword evidence="2" id="KW-1185">Reference proteome</keyword>
<dbReference type="Proteomes" id="UP001235840">
    <property type="component" value="Unassembled WGS sequence"/>
</dbReference>
<organism evidence="1 2">
    <name type="scientific">Caldalkalibacillus horti</name>
    <dbReference type="NCBI Taxonomy" id="77523"/>
    <lineage>
        <taxon>Bacteria</taxon>
        <taxon>Bacillati</taxon>
        <taxon>Bacillota</taxon>
        <taxon>Bacilli</taxon>
        <taxon>Bacillales</taxon>
        <taxon>Bacillaceae</taxon>
        <taxon>Caldalkalibacillus</taxon>
    </lineage>
</organism>
<dbReference type="PROSITE" id="PS50890">
    <property type="entry name" value="PUA"/>
    <property type="match status" value="1"/>
</dbReference>
<evidence type="ECO:0000313" key="2">
    <source>
        <dbReference type="Proteomes" id="UP001235840"/>
    </source>
</evidence>
<dbReference type="EMBL" id="JAUSTY010000006">
    <property type="protein sequence ID" value="MDQ0165909.1"/>
    <property type="molecule type" value="Genomic_DNA"/>
</dbReference>
<name>A0ABT9VY41_9BACI</name>
<proteinExistence type="predicted"/>
<dbReference type="NCBIfam" id="NF006159">
    <property type="entry name" value="PRK08303.1"/>
    <property type="match status" value="1"/>
</dbReference>
<dbReference type="Gene3D" id="3.40.50.720">
    <property type="entry name" value="NAD(P)-binding Rossmann-like Domain"/>
    <property type="match status" value="1"/>
</dbReference>
<dbReference type="InterPro" id="IPR002347">
    <property type="entry name" value="SDR_fam"/>
</dbReference>
<reference evidence="1 2" key="1">
    <citation type="submission" date="2023-07" db="EMBL/GenBank/DDBJ databases">
        <title>Genomic Encyclopedia of Type Strains, Phase IV (KMG-IV): sequencing the most valuable type-strain genomes for metagenomic binning, comparative biology and taxonomic classification.</title>
        <authorList>
            <person name="Goeker M."/>
        </authorList>
    </citation>
    <scope>NUCLEOTIDE SEQUENCE [LARGE SCALE GENOMIC DNA]</scope>
    <source>
        <strain evidence="1 2">DSM 12751</strain>
    </source>
</reference>
<sequence>MNKPLAGKIAVVAGATRGVGRGIAVMLGAAGATVYCTGRSVRGQLSNMGRTETIDETAEMVTEKGGKGIAVKVDHTIEREVQALFEKVKEEQNGQLDILVNDVWGGDPLTEWGTPFWKHSLANGLLMQERAVHSHMMTSYYGAPLMIENKKGLVIEITDGEGYRYRGSLYYSLAKISVIHLAEAMAAELKDHGITALAVTPGFLRSEAMLDHFGVTEENWQDAAEKDPHFIASETPYFIGKGIAALATDSNVGDKSGKTLTSWGLSDEYHFTDVDGNRPHWGNYAKKQGFY</sequence>
<dbReference type="PRINTS" id="PR00081">
    <property type="entry name" value="GDHRDH"/>
</dbReference>
<dbReference type="RefSeq" id="WP_307393623.1">
    <property type="nucleotide sequence ID" value="NZ_BAAADK010000032.1"/>
</dbReference>
<accession>A0ABT9VY41</accession>
<gene>
    <name evidence="1" type="ORF">J2S11_001810</name>
</gene>
<dbReference type="PANTHER" id="PTHR44147">
    <property type="entry name" value="DEHYDROGENASE/REDUCTASE SDR FAMILY MEMBER 1"/>
    <property type="match status" value="1"/>
</dbReference>
<evidence type="ECO:0000313" key="1">
    <source>
        <dbReference type="EMBL" id="MDQ0165909.1"/>
    </source>
</evidence>
<dbReference type="SUPFAM" id="SSF51735">
    <property type="entry name" value="NAD(P)-binding Rossmann-fold domains"/>
    <property type="match status" value="1"/>
</dbReference>
<dbReference type="PANTHER" id="PTHR44147:SF2">
    <property type="entry name" value="DEHYDROGENASE_REDUCTASE SDR FAMILY MEMBER 1"/>
    <property type="match status" value="1"/>
</dbReference>
<comment type="caution">
    <text evidence="1">The sequence shown here is derived from an EMBL/GenBank/DDBJ whole genome shotgun (WGS) entry which is preliminary data.</text>
</comment>
<dbReference type="Pfam" id="PF00106">
    <property type="entry name" value="adh_short"/>
    <property type="match status" value="1"/>
</dbReference>